<feature type="signal peptide" evidence="1">
    <location>
        <begin position="1"/>
        <end position="19"/>
    </location>
</feature>
<reference evidence="2" key="1">
    <citation type="submission" date="2021-10" db="EMBL/GenBank/DDBJ databases">
        <authorList>
            <person name="Piombo E."/>
        </authorList>
    </citation>
    <scope>NUCLEOTIDE SEQUENCE</scope>
</reference>
<protein>
    <submittedName>
        <fullName evidence="2">Uncharacterized protein</fullName>
    </submittedName>
</protein>
<name>A0A9N9V9T1_9HYPO</name>
<evidence type="ECO:0000313" key="3">
    <source>
        <dbReference type="Proteomes" id="UP000696573"/>
    </source>
</evidence>
<keyword evidence="3" id="KW-1185">Reference proteome</keyword>
<evidence type="ECO:0000313" key="2">
    <source>
        <dbReference type="EMBL" id="CAH0017845.1"/>
    </source>
</evidence>
<organism evidence="2 3">
    <name type="scientific">Clonostachys rhizophaga</name>
    <dbReference type="NCBI Taxonomy" id="160324"/>
    <lineage>
        <taxon>Eukaryota</taxon>
        <taxon>Fungi</taxon>
        <taxon>Dikarya</taxon>
        <taxon>Ascomycota</taxon>
        <taxon>Pezizomycotina</taxon>
        <taxon>Sordariomycetes</taxon>
        <taxon>Hypocreomycetidae</taxon>
        <taxon>Hypocreales</taxon>
        <taxon>Bionectriaceae</taxon>
        <taxon>Clonostachys</taxon>
    </lineage>
</organism>
<dbReference type="Proteomes" id="UP000696573">
    <property type="component" value="Unassembled WGS sequence"/>
</dbReference>
<dbReference type="OrthoDB" id="10294858at2759"/>
<accession>A0A9N9V9T1</accession>
<evidence type="ECO:0000256" key="1">
    <source>
        <dbReference type="SAM" id="SignalP"/>
    </source>
</evidence>
<feature type="chain" id="PRO_5040271970" evidence="1">
    <location>
        <begin position="20"/>
        <end position="102"/>
    </location>
</feature>
<proteinExistence type="predicted"/>
<dbReference type="AlphaFoldDB" id="A0A9N9V9T1"/>
<gene>
    <name evidence="2" type="ORF">CRHIZ90672A_00009878</name>
</gene>
<comment type="caution">
    <text evidence="2">The sequence shown here is derived from an EMBL/GenBank/DDBJ whole genome shotgun (WGS) entry which is preliminary data.</text>
</comment>
<keyword evidence="1" id="KW-0732">Signal</keyword>
<sequence>MRFVNTALVASSGFLLVAAAPPVINPSEIQIMFTYPNGSTTDFITVPGREQWFPIGSGSDVSHITINPKEGKNVRCQFISSERDIIASPALTHPDIIDINPS</sequence>
<dbReference type="EMBL" id="CABFNQ020000528">
    <property type="protein sequence ID" value="CAH0017845.1"/>
    <property type="molecule type" value="Genomic_DNA"/>
</dbReference>